<dbReference type="AlphaFoldDB" id="A0A7C9CY79"/>
<reference evidence="1" key="2">
    <citation type="submission" date="2020-07" db="EMBL/GenBank/DDBJ databases">
        <authorList>
            <person name="Vera ALvarez R."/>
            <person name="Arias-Moreno D.M."/>
            <person name="Jimenez-Jacinto V."/>
            <person name="Jimenez-Bremont J.F."/>
            <person name="Swaminathan K."/>
            <person name="Moose S.P."/>
            <person name="Guerrero-Gonzalez M.L."/>
            <person name="Marino-Ramirez L."/>
            <person name="Landsman D."/>
            <person name="Rodriguez-Kessler M."/>
            <person name="Delgado-Sanchez P."/>
        </authorList>
    </citation>
    <scope>NUCLEOTIDE SEQUENCE</scope>
    <source>
        <tissue evidence="1">Cladode</tissue>
    </source>
</reference>
<sequence>MQASFNGAVYTCLECRWRWAMNLVPWEMGCWWRGGNRWWPCYNWRQARCGWSKRRRSGYYGRQTRCWWRWAVNLVAWKMRCWGCGSSRWWPCYNWRQARCRW</sequence>
<name>A0A7C9CY79_OPUST</name>
<accession>A0A7C9CY79</accession>
<proteinExistence type="predicted"/>
<evidence type="ECO:0000313" key="1">
    <source>
        <dbReference type="EMBL" id="MBA4626264.1"/>
    </source>
</evidence>
<reference evidence="1" key="1">
    <citation type="journal article" date="2013" name="J. Plant Res.">
        <title>Effect of fungi and light on seed germination of three Opuntia species from semiarid lands of central Mexico.</title>
        <authorList>
            <person name="Delgado-Sanchez P."/>
            <person name="Jimenez-Bremont J.F."/>
            <person name="Guerrero-Gonzalez Mde L."/>
            <person name="Flores J."/>
        </authorList>
    </citation>
    <scope>NUCLEOTIDE SEQUENCE</scope>
    <source>
        <tissue evidence="1">Cladode</tissue>
    </source>
</reference>
<protein>
    <submittedName>
        <fullName evidence="1">Uncharacterized protein</fullName>
    </submittedName>
</protein>
<dbReference type="EMBL" id="GISG01055705">
    <property type="protein sequence ID" value="MBA4626264.1"/>
    <property type="molecule type" value="Transcribed_RNA"/>
</dbReference>
<organism evidence="1">
    <name type="scientific">Opuntia streptacantha</name>
    <name type="common">Prickly pear cactus</name>
    <name type="synonym">Opuntia cardona</name>
    <dbReference type="NCBI Taxonomy" id="393608"/>
    <lineage>
        <taxon>Eukaryota</taxon>
        <taxon>Viridiplantae</taxon>
        <taxon>Streptophyta</taxon>
        <taxon>Embryophyta</taxon>
        <taxon>Tracheophyta</taxon>
        <taxon>Spermatophyta</taxon>
        <taxon>Magnoliopsida</taxon>
        <taxon>eudicotyledons</taxon>
        <taxon>Gunneridae</taxon>
        <taxon>Pentapetalae</taxon>
        <taxon>Caryophyllales</taxon>
        <taxon>Cactineae</taxon>
        <taxon>Cactaceae</taxon>
        <taxon>Opuntioideae</taxon>
        <taxon>Opuntia</taxon>
    </lineage>
</organism>